<evidence type="ECO:0000256" key="3">
    <source>
        <dbReference type="RuleBase" id="RU000363"/>
    </source>
</evidence>
<dbReference type="PRINTS" id="PR00080">
    <property type="entry name" value="SDRFAMILY"/>
</dbReference>
<proteinExistence type="inferred from homology"/>
<keyword evidence="5" id="KW-1185">Reference proteome</keyword>
<dbReference type="InterPro" id="IPR002347">
    <property type="entry name" value="SDR_fam"/>
</dbReference>
<dbReference type="PRINTS" id="PR00081">
    <property type="entry name" value="GDHRDH"/>
</dbReference>
<organism evidence="4 5">
    <name type="scientific">Amylocarpus encephaloides</name>
    <dbReference type="NCBI Taxonomy" id="45428"/>
    <lineage>
        <taxon>Eukaryota</taxon>
        <taxon>Fungi</taxon>
        <taxon>Dikarya</taxon>
        <taxon>Ascomycota</taxon>
        <taxon>Pezizomycotina</taxon>
        <taxon>Leotiomycetes</taxon>
        <taxon>Helotiales</taxon>
        <taxon>Helotiales incertae sedis</taxon>
        <taxon>Amylocarpus</taxon>
    </lineage>
</organism>
<keyword evidence="2" id="KW-0560">Oxidoreductase</keyword>
<reference evidence="4" key="1">
    <citation type="journal article" date="2021" name="IMA Fungus">
        <title>Genomic characterization of three marine fungi, including Emericellopsis atlantica sp. nov. with signatures of a generalist lifestyle and marine biomass degradation.</title>
        <authorList>
            <person name="Hagestad O.C."/>
            <person name="Hou L."/>
            <person name="Andersen J.H."/>
            <person name="Hansen E.H."/>
            <person name="Altermark B."/>
            <person name="Li C."/>
            <person name="Kuhnert E."/>
            <person name="Cox R.J."/>
            <person name="Crous P.W."/>
            <person name="Spatafora J.W."/>
            <person name="Lail K."/>
            <person name="Amirebrahimi M."/>
            <person name="Lipzen A."/>
            <person name="Pangilinan J."/>
            <person name="Andreopoulos W."/>
            <person name="Hayes R.D."/>
            <person name="Ng V."/>
            <person name="Grigoriev I.V."/>
            <person name="Jackson S.A."/>
            <person name="Sutton T.D.S."/>
            <person name="Dobson A.D.W."/>
            <person name="Rama T."/>
        </authorList>
    </citation>
    <scope>NUCLEOTIDE SEQUENCE</scope>
    <source>
        <strain evidence="4">TRa018bII</strain>
    </source>
</reference>
<dbReference type="OrthoDB" id="1274115at2759"/>
<evidence type="ECO:0000313" key="5">
    <source>
        <dbReference type="Proteomes" id="UP000824998"/>
    </source>
</evidence>
<dbReference type="Proteomes" id="UP000824998">
    <property type="component" value="Unassembled WGS sequence"/>
</dbReference>
<dbReference type="InterPro" id="IPR036291">
    <property type="entry name" value="NAD(P)-bd_dom_sf"/>
</dbReference>
<gene>
    <name evidence="4" type="ORF">BJ875DRAFT_370279</name>
</gene>
<comment type="similarity">
    <text evidence="1 3">Belongs to the short-chain dehydrogenases/reductases (SDR) family.</text>
</comment>
<comment type="caution">
    <text evidence="4">The sequence shown here is derived from an EMBL/GenBank/DDBJ whole genome shotgun (WGS) entry which is preliminary data.</text>
</comment>
<name>A0A9P7YPG4_9HELO</name>
<dbReference type="PANTHER" id="PTHR43976:SF16">
    <property type="entry name" value="SHORT-CHAIN DEHYDROGENASE_REDUCTASE FAMILY PROTEIN"/>
    <property type="match status" value="1"/>
</dbReference>
<evidence type="ECO:0000313" key="4">
    <source>
        <dbReference type="EMBL" id="KAG9237325.1"/>
    </source>
</evidence>
<dbReference type="PANTHER" id="PTHR43976">
    <property type="entry name" value="SHORT CHAIN DEHYDROGENASE"/>
    <property type="match status" value="1"/>
</dbReference>
<sequence>MNSVNTNPYNLPSDAVLMLPRPIVTGCSSGIGREIASLIASKPNLRLIATARDISSLSYLPDDTSNVFKVELNVTSVDSIDAAFVAAAKHFGENFYLDVAVNNAGYSLSGDTESATEEEINQEMQTLFFGTARVTMRAIGVMRQHKEHRGGLIFNISSLAGLIGLPGHAYYHAAKFAVEGFSESVAREVHPDWNINICIVEPSGVKTNFEGHSKARTKPHPAYAAKDMPARKLEFYVNMGIKSGVGMLAPSSIADSLFAIADRGERVPLRLPLGPTAWKMGKSKFEGLLGEWDAVKELSFMGKEA</sequence>
<dbReference type="Pfam" id="PF00106">
    <property type="entry name" value="adh_short"/>
    <property type="match status" value="1"/>
</dbReference>
<dbReference type="GO" id="GO:0016491">
    <property type="term" value="F:oxidoreductase activity"/>
    <property type="evidence" value="ECO:0007669"/>
    <property type="project" value="UniProtKB-KW"/>
</dbReference>
<dbReference type="InterPro" id="IPR051911">
    <property type="entry name" value="SDR_oxidoreductase"/>
</dbReference>
<dbReference type="AlphaFoldDB" id="A0A9P7YPG4"/>
<evidence type="ECO:0000256" key="1">
    <source>
        <dbReference type="ARBA" id="ARBA00006484"/>
    </source>
</evidence>
<accession>A0A9P7YPG4</accession>
<dbReference type="Gene3D" id="3.40.50.720">
    <property type="entry name" value="NAD(P)-binding Rossmann-like Domain"/>
    <property type="match status" value="1"/>
</dbReference>
<dbReference type="SUPFAM" id="SSF51735">
    <property type="entry name" value="NAD(P)-binding Rossmann-fold domains"/>
    <property type="match status" value="1"/>
</dbReference>
<dbReference type="EMBL" id="MU251389">
    <property type="protein sequence ID" value="KAG9237325.1"/>
    <property type="molecule type" value="Genomic_DNA"/>
</dbReference>
<evidence type="ECO:0000256" key="2">
    <source>
        <dbReference type="ARBA" id="ARBA00023002"/>
    </source>
</evidence>
<protein>
    <submittedName>
        <fullName evidence="4">Short-chain dehydrogenase/reductase-like protein SDR</fullName>
    </submittedName>
</protein>